<evidence type="ECO:0000313" key="3">
    <source>
        <dbReference type="Proteomes" id="UP000525923"/>
    </source>
</evidence>
<evidence type="ECO:0000313" key="2">
    <source>
        <dbReference type="EMBL" id="MBB5179948.1"/>
    </source>
</evidence>
<protein>
    <submittedName>
        <fullName evidence="2">Uncharacterized protein</fullName>
    </submittedName>
</protein>
<feature type="compositionally biased region" description="Basic and acidic residues" evidence="1">
    <location>
        <begin position="44"/>
        <end position="53"/>
    </location>
</feature>
<feature type="region of interest" description="Disordered" evidence="1">
    <location>
        <begin position="36"/>
        <end position="77"/>
    </location>
</feature>
<proteinExistence type="predicted"/>
<dbReference type="EMBL" id="JACHHE010000003">
    <property type="protein sequence ID" value="MBB5179948.1"/>
    <property type="molecule type" value="Genomic_DNA"/>
</dbReference>
<dbReference type="AlphaFoldDB" id="A0A7W8FSG9"/>
<comment type="caution">
    <text evidence="2">The sequence shown here is derived from an EMBL/GenBank/DDBJ whole genome shotgun (WGS) entry which is preliminary data.</text>
</comment>
<dbReference type="Proteomes" id="UP000525923">
    <property type="component" value="Unassembled WGS sequence"/>
</dbReference>
<sequence>MLKKLRRDNLDDEKDGHGAQNWFYVIRLELLGNADAGLGASHGTEQERNRQRPNDVAGQNIRDGGAETAGESCKARI</sequence>
<evidence type="ECO:0000256" key="1">
    <source>
        <dbReference type="SAM" id="MobiDB-lite"/>
    </source>
</evidence>
<organism evidence="2 3">
    <name type="scientific">Planococcus koreensis</name>
    <dbReference type="NCBI Taxonomy" id="112331"/>
    <lineage>
        <taxon>Bacteria</taxon>
        <taxon>Bacillati</taxon>
        <taxon>Bacillota</taxon>
        <taxon>Bacilli</taxon>
        <taxon>Bacillales</taxon>
        <taxon>Caryophanaceae</taxon>
        <taxon>Planococcus</taxon>
    </lineage>
</organism>
<keyword evidence="3" id="KW-1185">Reference proteome</keyword>
<name>A0A7W8FSG9_9BACL</name>
<gene>
    <name evidence="2" type="ORF">HNQ44_001372</name>
</gene>
<reference evidence="2 3" key="1">
    <citation type="submission" date="2020-08" db="EMBL/GenBank/DDBJ databases">
        <title>Genomic Encyclopedia of Type Strains, Phase IV (KMG-IV): sequencing the most valuable type-strain genomes for metagenomic binning, comparative biology and taxonomic classification.</title>
        <authorList>
            <person name="Goeker M."/>
        </authorList>
    </citation>
    <scope>NUCLEOTIDE SEQUENCE [LARGE SCALE GENOMIC DNA]</scope>
    <source>
        <strain evidence="2 3">DSM 15895</strain>
    </source>
</reference>
<accession>A0A7W8FSG9</accession>